<dbReference type="PANTHER" id="PTHR14256:SF1">
    <property type="entry name" value="GEO09626P1"/>
    <property type="match status" value="1"/>
</dbReference>
<evidence type="ECO:0008006" key="4">
    <source>
        <dbReference type="Google" id="ProtNLM"/>
    </source>
</evidence>
<evidence type="ECO:0000313" key="3">
    <source>
        <dbReference type="Proteomes" id="UP000193218"/>
    </source>
</evidence>
<dbReference type="STRING" id="4999.A0A1Y1UFH7"/>
<keyword evidence="3" id="KW-1185">Reference proteome</keyword>
<comment type="caution">
    <text evidence="2">The sequence shown here is derived from an EMBL/GenBank/DDBJ whole genome shotgun (WGS) entry which is preliminary data.</text>
</comment>
<dbReference type="RefSeq" id="XP_021870880.1">
    <property type="nucleotide sequence ID" value="XM_022015981.1"/>
</dbReference>
<dbReference type="AlphaFoldDB" id="A0A1Y1UFH7"/>
<organism evidence="2 3">
    <name type="scientific">Kockovaella imperatae</name>
    <dbReference type="NCBI Taxonomy" id="4999"/>
    <lineage>
        <taxon>Eukaryota</taxon>
        <taxon>Fungi</taxon>
        <taxon>Dikarya</taxon>
        <taxon>Basidiomycota</taxon>
        <taxon>Agaricomycotina</taxon>
        <taxon>Tremellomycetes</taxon>
        <taxon>Tremellales</taxon>
        <taxon>Cuniculitremaceae</taxon>
        <taxon>Kockovaella</taxon>
    </lineage>
</organism>
<reference evidence="2 3" key="1">
    <citation type="submission" date="2017-03" db="EMBL/GenBank/DDBJ databases">
        <title>Widespread Adenine N6-methylation of Active Genes in Fungi.</title>
        <authorList>
            <consortium name="DOE Joint Genome Institute"/>
            <person name="Mondo S.J."/>
            <person name="Dannebaum R.O."/>
            <person name="Kuo R.C."/>
            <person name="Louie K.B."/>
            <person name="Bewick A.J."/>
            <person name="Labutti K."/>
            <person name="Haridas S."/>
            <person name="Kuo A."/>
            <person name="Salamov A."/>
            <person name="Ahrendt S.R."/>
            <person name="Lau R."/>
            <person name="Bowen B.P."/>
            <person name="Lipzen A."/>
            <person name="Sullivan W."/>
            <person name="Andreopoulos W.B."/>
            <person name="Clum A."/>
            <person name="Lindquist E."/>
            <person name="Daum C."/>
            <person name="Northen T.R."/>
            <person name="Ramamoorthy G."/>
            <person name="Schmitz R.J."/>
            <person name="Gryganskyi A."/>
            <person name="Culley D."/>
            <person name="Magnuson J."/>
            <person name="James T.Y."/>
            <person name="O'Malley M.A."/>
            <person name="Stajich J.E."/>
            <person name="Spatafora J.W."/>
            <person name="Visel A."/>
            <person name="Grigoriev I.V."/>
        </authorList>
    </citation>
    <scope>NUCLEOTIDE SEQUENCE [LARGE SCALE GENOMIC DNA]</scope>
    <source>
        <strain evidence="2 3">NRRL Y-17943</strain>
    </source>
</reference>
<proteinExistence type="predicted"/>
<gene>
    <name evidence="2" type="ORF">BD324DRAFT_627240</name>
</gene>
<feature type="transmembrane region" description="Helical" evidence="1">
    <location>
        <begin position="31"/>
        <end position="52"/>
    </location>
</feature>
<dbReference type="GeneID" id="33557790"/>
<dbReference type="OrthoDB" id="5511684at2759"/>
<dbReference type="InParanoid" id="A0A1Y1UFH7"/>
<protein>
    <recommendedName>
        <fullName evidence="4">NADH-ubiquinone reductase complex 1 MLRQ subunit-domain-containing protein</fullName>
    </recommendedName>
</protein>
<evidence type="ECO:0000256" key="1">
    <source>
        <dbReference type="SAM" id="Phobius"/>
    </source>
</evidence>
<accession>A0A1Y1UFH7</accession>
<name>A0A1Y1UFH7_9TREE</name>
<keyword evidence="1" id="KW-1133">Transmembrane helix</keyword>
<keyword evidence="1" id="KW-0812">Transmembrane</keyword>
<keyword evidence="1" id="KW-0472">Membrane</keyword>
<dbReference type="EMBL" id="NBSH01000007">
    <property type="protein sequence ID" value="ORX36811.1"/>
    <property type="molecule type" value="Genomic_DNA"/>
</dbReference>
<dbReference type="PANTHER" id="PTHR14256">
    <property type="entry name" value="NADH-UBIQUINONE OXIDOREDUCTASE MLRQ SUBUNIT"/>
    <property type="match status" value="1"/>
</dbReference>
<dbReference type="Pfam" id="PF06522">
    <property type="entry name" value="B12D"/>
    <property type="match status" value="1"/>
</dbReference>
<dbReference type="Proteomes" id="UP000193218">
    <property type="component" value="Unassembled WGS sequence"/>
</dbReference>
<evidence type="ECO:0000313" key="2">
    <source>
        <dbReference type="EMBL" id="ORX36811.1"/>
    </source>
</evidence>
<dbReference type="InterPro" id="IPR010530">
    <property type="entry name" value="B12D"/>
</dbReference>
<sequence length="116" mass="13124">MVAAAAAARAQAAKAAARANFWKKYYSPEVIPIVVITGIACVGASAYLYKLAMGNEVVWNRKGDWAPWDKVRYDQNTKLSSMFNYNSEFWEKRKKEYLEQQAALHSADGKRMVDKV</sequence>